<dbReference type="STRING" id="195913.SAMN04488004_10281"/>
<dbReference type="AlphaFoldDB" id="A0A1I4CDB8"/>
<proteinExistence type="predicted"/>
<feature type="signal peptide" evidence="2">
    <location>
        <begin position="1"/>
        <end position="26"/>
    </location>
</feature>
<keyword evidence="4" id="KW-1185">Reference proteome</keyword>
<evidence type="ECO:0000256" key="2">
    <source>
        <dbReference type="SAM" id="SignalP"/>
    </source>
</evidence>
<evidence type="ECO:0000313" key="4">
    <source>
        <dbReference type="Proteomes" id="UP000199550"/>
    </source>
</evidence>
<dbReference type="Proteomes" id="UP000199550">
    <property type="component" value="Unassembled WGS sequence"/>
</dbReference>
<reference evidence="4" key="1">
    <citation type="submission" date="2016-10" db="EMBL/GenBank/DDBJ databases">
        <authorList>
            <person name="Varghese N."/>
            <person name="Submissions S."/>
        </authorList>
    </citation>
    <scope>NUCLEOTIDE SEQUENCE [LARGE SCALE GENOMIC DNA]</scope>
    <source>
        <strain evidence="4">DSM 16199</strain>
    </source>
</reference>
<feature type="chain" id="PRO_5011618629" evidence="2">
    <location>
        <begin position="27"/>
        <end position="517"/>
    </location>
</feature>
<evidence type="ECO:0000256" key="1">
    <source>
        <dbReference type="SAM" id="MobiDB-lite"/>
    </source>
</evidence>
<sequence>MAQRGLMLPLFHAAFLAAASSALPLAAQSDQPLSAIDWLSQSVEPPVAAAKAPSKPRLNEPPTADGAGTPQIIVTPLDAVAPDAIGTLAQADTGLPVTLWSASDSDMLATLIQAQSEPELPALHDLFVTLLLAKADAPAGDAGALLLARIDKLLDLADLTEALALIKAADPIEPALYRRWFDVALLTGTEDEPCAAMQTAPGLAPTYPARIFCLARSGDWMAAALTLNTHRALGDMPDDEDALLSRFLDADLVDPAAPLPPPDRISPLIFRMREAIGEGLSTGPLPLAFARADLRDTVGEKARLDAAERLSLHGALSPQDLSRVMTGVTPAASGGVWDRVDAFRKFNAAMNDGDPDAVADTLPTVWSAMQEVRAEVGFATLYAAPLSQIDLTGPAAQIATTVQLLSGDYARAAALPDVPAFVRAAALGDFTGVDPRSSMEEAIAAGFADTAPPQVFADLLAEKKLGEALLRALPLFDAGVAGDARSVTDALLVLRRAGLNDVARRAALQLLLLNRTL</sequence>
<evidence type="ECO:0000313" key="3">
    <source>
        <dbReference type="EMBL" id="SFK78783.1"/>
    </source>
</evidence>
<feature type="region of interest" description="Disordered" evidence="1">
    <location>
        <begin position="49"/>
        <end position="68"/>
    </location>
</feature>
<gene>
    <name evidence="3" type="ORF">SAMN04488004_10281</name>
</gene>
<keyword evidence="2" id="KW-0732">Signal</keyword>
<dbReference type="RefSeq" id="WP_245754106.1">
    <property type="nucleotide sequence ID" value="NZ_FOTF01000002.1"/>
</dbReference>
<name>A0A1I4CDB8_9RHOB</name>
<organism evidence="3 4">
    <name type="scientific">Loktanella salsilacus</name>
    <dbReference type="NCBI Taxonomy" id="195913"/>
    <lineage>
        <taxon>Bacteria</taxon>
        <taxon>Pseudomonadati</taxon>
        <taxon>Pseudomonadota</taxon>
        <taxon>Alphaproteobacteria</taxon>
        <taxon>Rhodobacterales</taxon>
        <taxon>Roseobacteraceae</taxon>
        <taxon>Loktanella</taxon>
    </lineage>
</organism>
<accession>A0A1I4CDB8</accession>
<protein>
    <submittedName>
        <fullName evidence="3">Uncharacterized protein</fullName>
    </submittedName>
</protein>
<dbReference type="EMBL" id="FOTF01000002">
    <property type="protein sequence ID" value="SFK78783.1"/>
    <property type="molecule type" value="Genomic_DNA"/>
</dbReference>